<evidence type="ECO:0000256" key="9">
    <source>
        <dbReference type="ARBA" id="ARBA00023224"/>
    </source>
</evidence>
<keyword evidence="7" id="KW-0675">Receptor</keyword>
<dbReference type="GO" id="GO:0007200">
    <property type="term" value="P:phospholipase C-activating G protein-coupled receptor signaling pathway"/>
    <property type="evidence" value="ECO:0007669"/>
    <property type="project" value="TreeGrafter"/>
</dbReference>
<dbReference type="GO" id="GO:0004930">
    <property type="term" value="F:G protein-coupled receptor activity"/>
    <property type="evidence" value="ECO:0007669"/>
    <property type="project" value="UniProtKB-KW"/>
</dbReference>
<feature type="domain" description="G-protein coupled receptors family 1 profile" evidence="11">
    <location>
        <begin position="34"/>
        <end position="270"/>
    </location>
</feature>
<organism evidence="12 13">
    <name type="scientific">Vombatus ursinus</name>
    <name type="common">Common wombat</name>
    <dbReference type="NCBI Taxonomy" id="29139"/>
    <lineage>
        <taxon>Eukaryota</taxon>
        <taxon>Metazoa</taxon>
        <taxon>Chordata</taxon>
        <taxon>Craniata</taxon>
        <taxon>Vertebrata</taxon>
        <taxon>Euteleostomi</taxon>
        <taxon>Mammalia</taxon>
        <taxon>Metatheria</taxon>
        <taxon>Diprotodontia</taxon>
        <taxon>Vombatidae</taxon>
        <taxon>Vombatus</taxon>
    </lineage>
</organism>
<feature type="transmembrane region" description="Helical" evidence="10">
    <location>
        <begin position="92"/>
        <end position="110"/>
    </location>
</feature>
<dbReference type="Gene3D" id="1.20.1070.10">
    <property type="entry name" value="Rhodopsin 7-helix transmembrane proteins"/>
    <property type="match status" value="1"/>
</dbReference>
<feature type="transmembrane region" description="Helical" evidence="10">
    <location>
        <begin position="172"/>
        <end position="198"/>
    </location>
</feature>
<keyword evidence="3 10" id="KW-0812">Transmembrane</keyword>
<dbReference type="PANTHER" id="PTHR24232:SF54">
    <property type="entry name" value="G-PROTEIN COUPLED RECEPTOR 35"/>
    <property type="match status" value="1"/>
</dbReference>
<reference evidence="13" key="1">
    <citation type="submission" date="2018-12" db="EMBL/GenBank/DDBJ databases">
        <authorList>
            <person name="Yazar S."/>
        </authorList>
    </citation>
    <scope>NUCLEOTIDE SEQUENCE [LARGE SCALE GENOMIC DNA]</scope>
</reference>
<evidence type="ECO:0000259" key="11">
    <source>
        <dbReference type="PROSITE" id="PS50262"/>
    </source>
</evidence>
<keyword evidence="8" id="KW-0325">Glycoprotein</keyword>
<keyword evidence="13" id="KW-1185">Reference proteome</keyword>
<sequence>MNVSNSCNLALSSPGEAYIYMSFYGFLFIVGLILNILALWVFCCRMRKWTETQVYMVNLAVADSGLILLFPIVIYFTCTSCLEDLSCQVPQAIYLVNAYMSISIPMAIGVDRYVAIKFPLKAKVLRTPGRAAIVCALLWAVVTSMLAFRVIWQIQDGAFCFWRKPEMHISVVVFSLLGFFVPLGILVFCTFQIVYSLLKVQRREISEVRQIRKSVSMVLASLLVFVICFLPLHITILLNFFLGSNDRIRRVFKIFNFIAHTNCCLDAICYYFVAKEFQESTPATSLTSSWYSIAQIPWPCPFPTLAVGQ</sequence>
<dbReference type="AlphaFoldDB" id="A0A4X2LZB3"/>
<keyword evidence="9" id="KW-0807">Transducer</keyword>
<dbReference type="Ensembl" id="ENSVURT00010033498.1">
    <property type="protein sequence ID" value="ENSVURP00010029408.1"/>
    <property type="gene ID" value="ENSVURG00010022489.1"/>
</dbReference>
<dbReference type="Proteomes" id="UP000314987">
    <property type="component" value="Unassembled WGS sequence"/>
</dbReference>
<keyword evidence="5" id="KW-0297">G-protein coupled receptor</keyword>
<keyword evidence="6 10" id="KW-0472">Membrane</keyword>
<evidence type="ECO:0000256" key="6">
    <source>
        <dbReference type="ARBA" id="ARBA00023136"/>
    </source>
</evidence>
<dbReference type="GO" id="GO:0005886">
    <property type="term" value="C:plasma membrane"/>
    <property type="evidence" value="ECO:0007669"/>
    <property type="project" value="UniProtKB-SubCell"/>
</dbReference>
<dbReference type="Pfam" id="PF00001">
    <property type="entry name" value="7tm_1"/>
    <property type="match status" value="1"/>
</dbReference>
<feature type="transmembrane region" description="Helical" evidence="10">
    <location>
        <begin position="131"/>
        <end position="152"/>
    </location>
</feature>
<evidence type="ECO:0000256" key="1">
    <source>
        <dbReference type="ARBA" id="ARBA00004651"/>
    </source>
</evidence>
<dbReference type="PROSITE" id="PS50262">
    <property type="entry name" value="G_PROTEIN_RECEP_F1_2"/>
    <property type="match status" value="1"/>
</dbReference>
<keyword evidence="2" id="KW-1003">Cell membrane</keyword>
<dbReference type="FunFam" id="1.20.1070.10:FF:000142">
    <property type="entry name" value="G protein-coupled receptor 55"/>
    <property type="match status" value="1"/>
</dbReference>
<dbReference type="SUPFAM" id="SSF81321">
    <property type="entry name" value="Family A G protein-coupled receptor-like"/>
    <property type="match status" value="1"/>
</dbReference>
<dbReference type="OMA" id="DGWCLVL"/>
<evidence type="ECO:0000256" key="4">
    <source>
        <dbReference type="ARBA" id="ARBA00022989"/>
    </source>
</evidence>
<evidence type="ECO:0000313" key="12">
    <source>
        <dbReference type="Ensembl" id="ENSVURP00010029408.1"/>
    </source>
</evidence>
<evidence type="ECO:0000256" key="3">
    <source>
        <dbReference type="ARBA" id="ARBA00022692"/>
    </source>
</evidence>
<evidence type="ECO:0000256" key="8">
    <source>
        <dbReference type="ARBA" id="ARBA00023180"/>
    </source>
</evidence>
<dbReference type="InterPro" id="IPR017452">
    <property type="entry name" value="GPCR_Rhodpsn_7TM"/>
</dbReference>
<evidence type="ECO:0000256" key="5">
    <source>
        <dbReference type="ARBA" id="ARBA00023040"/>
    </source>
</evidence>
<evidence type="ECO:0000256" key="2">
    <source>
        <dbReference type="ARBA" id="ARBA00022475"/>
    </source>
</evidence>
<protein>
    <recommendedName>
        <fullName evidence="11">G-protein coupled receptors family 1 profile domain-containing protein</fullName>
    </recommendedName>
</protein>
<dbReference type="PANTHER" id="PTHR24232">
    <property type="entry name" value="G-PROTEIN COUPLED RECEPTOR"/>
    <property type="match status" value="1"/>
</dbReference>
<evidence type="ECO:0000256" key="10">
    <source>
        <dbReference type="SAM" id="Phobius"/>
    </source>
</evidence>
<keyword evidence="4 10" id="KW-1133">Transmembrane helix</keyword>
<dbReference type="PRINTS" id="PR00237">
    <property type="entry name" value="GPCRRHODOPSN"/>
</dbReference>
<comment type="subcellular location">
    <subcellularLocation>
        <location evidence="1">Cell membrane</location>
        <topology evidence="1">Multi-pass membrane protein</topology>
    </subcellularLocation>
</comment>
<feature type="transmembrane region" description="Helical" evidence="10">
    <location>
        <begin position="54"/>
        <end position="77"/>
    </location>
</feature>
<feature type="transmembrane region" description="Helical" evidence="10">
    <location>
        <begin position="18"/>
        <end position="42"/>
    </location>
</feature>
<accession>A0A4X2LZB3</accession>
<evidence type="ECO:0000256" key="7">
    <source>
        <dbReference type="ARBA" id="ARBA00023170"/>
    </source>
</evidence>
<name>A0A4X2LZB3_VOMUR</name>
<feature type="transmembrane region" description="Helical" evidence="10">
    <location>
        <begin position="254"/>
        <end position="273"/>
    </location>
</feature>
<reference evidence="12" key="3">
    <citation type="submission" date="2025-09" db="UniProtKB">
        <authorList>
            <consortium name="Ensembl"/>
        </authorList>
    </citation>
    <scope>IDENTIFICATION</scope>
</reference>
<proteinExistence type="predicted"/>
<dbReference type="GO" id="GO:0035025">
    <property type="term" value="P:positive regulation of Rho protein signal transduction"/>
    <property type="evidence" value="ECO:0007669"/>
    <property type="project" value="TreeGrafter"/>
</dbReference>
<reference evidence="12" key="2">
    <citation type="submission" date="2025-08" db="UniProtKB">
        <authorList>
            <consortium name="Ensembl"/>
        </authorList>
    </citation>
    <scope>IDENTIFICATION</scope>
</reference>
<dbReference type="STRING" id="29139.ENSVURP00010029408"/>
<evidence type="ECO:0000313" key="13">
    <source>
        <dbReference type="Proteomes" id="UP000314987"/>
    </source>
</evidence>
<dbReference type="InterPro" id="IPR000276">
    <property type="entry name" value="GPCR_Rhodpsn"/>
</dbReference>
<feature type="transmembrane region" description="Helical" evidence="10">
    <location>
        <begin position="218"/>
        <end position="242"/>
    </location>
</feature>
<dbReference type="GeneTree" id="ENSGT01040000240444"/>